<accession>L0FYD6</accession>
<dbReference type="AlphaFoldDB" id="L0FYD6"/>
<dbReference type="HOGENOM" id="CLU_684631_0_0_10"/>
<dbReference type="EMBL" id="CP003346">
    <property type="protein sequence ID" value="AGA78033.1"/>
    <property type="molecule type" value="Genomic_DNA"/>
</dbReference>
<sequence>MIFTQHFPFLATLMAFFIFSCTKKQAKTEEDGLQNIVINTNEVKDTVDISNRIKNVTISRLEETEGNHLGMVGKILIGPDHYIVIDRHETNQAFLYDKKGNFIKNLIPLGNGPLEINQLNDCWINHTGTLEVYDYSLKKVVVYNEQFEPDSTFKTSPSIIFSNISPLKNGGYLAYNEYSGYNGPFEGKNYKVGFLNGKFNLQAIALPYPEGLNEALITSPLNPFWKVKDSIRFYQNYNPYIYDVLPNQQLAKRFKLDYQPNPLPDNYEEEIFLPNVKLISDISIPFQDKAKVYEGYAGFSGAWNESQDIIMFSSFDEKHKRFISLYDKRKKESIVSAHSLVETERFKIALLPYLAFDAGKKAFIGVLQGWILEEYLLLEGSPFKPQIGTDKESNFLIEVVFK</sequence>
<name>L0FYD6_ECHVK</name>
<organism evidence="1 2">
    <name type="scientific">Echinicola vietnamensis (strain DSM 17526 / LMG 23754 / KMM 6221)</name>
    <dbReference type="NCBI Taxonomy" id="926556"/>
    <lineage>
        <taxon>Bacteria</taxon>
        <taxon>Pseudomonadati</taxon>
        <taxon>Bacteroidota</taxon>
        <taxon>Cytophagia</taxon>
        <taxon>Cytophagales</taxon>
        <taxon>Cyclobacteriaceae</taxon>
        <taxon>Echinicola</taxon>
    </lineage>
</organism>
<keyword evidence="2" id="KW-1185">Reference proteome</keyword>
<evidence type="ECO:0008006" key="3">
    <source>
        <dbReference type="Google" id="ProtNLM"/>
    </source>
</evidence>
<evidence type="ECO:0000313" key="2">
    <source>
        <dbReference type="Proteomes" id="UP000010796"/>
    </source>
</evidence>
<reference evidence="2" key="1">
    <citation type="submission" date="2012-02" db="EMBL/GenBank/DDBJ databases">
        <title>The complete genome of Echinicola vietnamensis DSM 17526.</title>
        <authorList>
            <person name="Lucas S."/>
            <person name="Copeland A."/>
            <person name="Lapidus A."/>
            <person name="Glavina del Rio T."/>
            <person name="Dalin E."/>
            <person name="Tice H."/>
            <person name="Bruce D."/>
            <person name="Goodwin L."/>
            <person name="Pitluck S."/>
            <person name="Peters L."/>
            <person name="Ovchinnikova G."/>
            <person name="Teshima H."/>
            <person name="Kyrpides N."/>
            <person name="Mavromatis K."/>
            <person name="Ivanova N."/>
            <person name="Brettin T."/>
            <person name="Detter J.C."/>
            <person name="Han C."/>
            <person name="Larimer F."/>
            <person name="Land M."/>
            <person name="Hauser L."/>
            <person name="Markowitz V."/>
            <person name="Cheng J.-F."/>
            <person name="Hugenholtz P."/>
            <person name="Woyke T."/>
            <person name="Wu D."/>
            <person name="Brambilla E."/>
            <person name="Klenk H.-P."/>
            <person name="Eisen J.A."/>
        </authorList>
    </citation>
    <scope>NUCLEOTIDE SEQUENCE [LARGE SCALE GENOMIC DNA]</scope>
    <source>
        <strain evidence="2">DSM 17526 / LMG 23754 / KMM 6221</strain>
    </source>
</reference>
<evidence type="ECO:0000313" key="1">
    <source>
        <dbReference type="EMBL" id="AGA78033.1"/>
    </source>
</evidence>
<dbReference type="KEGG" id="evi:Echvi_1768"/>
<dbReference type="STRING" id="926556.Echvi_1768"/>
<dbReference type="OrthoDB" id="820429at2"/>
<gene>
    <name evidence="1" type="ordered locus">Echvi_1768</name>
</gene>
<dbReference type="Pfam" id="PF17170">
    <property type="entry name" value="DUF5128"/>
    <property type="match status" value="1"/>
</dbReference>
<dbReference type="Proteomes" id="UP000010796">
    <property type="component" value="Chromosome"/>
</dbReference>
<protein>
    <recommendedName>
        <fullName evidence="3">6-bladed beta-propeller</fullName>
    </recommendedName>
</protein>
<proteinExistence type="predicted"/>
<dbReference type="RefSeq" id="WP_015265595.1">
    <property type="nucleotide sequence ID" value="NC_019904.1"/>
</dbReference>